<evidence type="ECO:0000313" key="3">
    <source>
        <dbReference type="EMBL" id="TRM10902.1"/>
    </source>
</evidence>
<dbReference type="EMBL" id="VJMZ01000001">
    <property type="protein sequence ID" value="TRM10902.1"/>
    <property type="molecule type" value="Genomic_DNA"/>
</dbReference>
<dbReference type="AlphaFoldDB" id="A0A549YG84"/>
<keyword evidence="1" id="KW-1133">Transmembrane helix</keyword>
<gene>
    <name evidence="2" type="ORF">FFL34_08305</name>
    <name evidence="3" type="ORF">FH966_03740</name>
</gene>
<evidence type="ECO:0000313" key="5">
    <source>
        <dbReference type="Proteomes" id="UP000319280"/>
    </source>
</evidence>
<dbReference type="NCBIfam" id="TIGR03510">
    <property type="entry name" value="XapX"/>
    <property type="match status" value="1"/>
</dbReference>
<reference evidence="3 5" key="2">
    <citation type="submission" date="2019-07" db="EMBL/GenBank/DDBJ databases">
        <title>Genomic analysis of Lentibacillus sp. NKC851-2.</title>
        <authorList>
            <person name="Oh Y.J."/>
        </authorList>
    </citation>
    <scope>NUCLEOTIDE SEQUENCE [LARGE SCALE GENOMIC DNA]</scope>
    <source>
        <strain evidence="3 5">NKC851-2</strain>
    </source>
</reference>
<accession>A0A549YG84</accession>
<reference evidence="2 4" key="1">
    <citation type="submission" date="2019-05" db="EMBL/GenBank/DDBJ databases">
        <title>Genomic analysis of Lentibacillus sp. NKC220-2.</title>
        <authorList>
            <person name="Oh Y.J."/>
        </authorList>
    </citation>
    <scope>NUCLEOTIDE SEQUENCE [LARGE SCALE GENOMIC DNA]</scope>
    <source>
        <strain evidence="2 4">NKC220-2</strain>
    </source>
</reference>
<proteinExistence type="predicted"/>
<dbReference type="RefSeq" id="WP_138603036.1">
    <property type="nucleotide sequence ID" value="NZ_VCIA01000001.1"/>
</dbReference>
<accession>A0A5S3QK71</accession>
<dbReference type="Pfam" id="PF07235">
    <property type="entry name" value="DUF1427"/>
    <property type="match status" value="1"/>
</dbReference>
<keyword evidence="1" id="KW-0812">Transmembrane</keyword>
<feature type="transmembrane region" description="Helical" evidence="1">
    <location>
        <begin position="29"/>
        <end position="50"/>
    </location>
</feature>
<sequence length="64" mass="6975">MRDFLLSLTGGLVVGVLFSLVKLPLPAPPLPGIFGMVGIFLGGVLMDFLFRTFNERKKAEVSHD</sequence>
<keyword evidence="1" id="KW-0472">Membrane</keyword>
<evidence type="ECO:0000313" key="2">
    <source>
        <dbReference type="EMBL" id="TMN22127.1"/>
    </source>
</evidence>
<evidence type="ECO:0000256" key="1">
    <source>
        <dbReference type="SAM" id="Phobius"/>
    </source>
</evidence>
<dbReference type="EMBL" id="VCIA01000001">
    <property type="protein sequence ID" value="TMN22127.1"/>
    <property type="molecule type" value="Genomic_DNA"/>
</dbReference>
<dbReference type="Proteomes" id="UP000306980">
    <property type="component" value="Unassembled WGS sequence"/>
</dbReference>
<dbReference type="InterPro" id="IPR020017">
    <property type="entry name" value="XapX_domain"/>
</dbReference>
<dbReference type="Proteomes" id="UP000319280">
    <property type="component" value="Unassembled WGS sequence"/>
</dbReference>
<protein>
    <submittedName>
        <fullName evidence="3">DUF1427 family protein</fullName>
    </submittedName>
</protein>
<evidence type="ECO:0000313" key="4">
    <source>
        <dbReference type="Proteomes" id="UP000306980"/>
    </source>
</evidence>
<comment type="caution">
    <text evidence="3">The sequence shown here is derived from an EMBL/GenBank/DDBJ whole genome shotgun (WGS) entry which is preliminary data.</text>
</comment>
<keyword evidence="5" id="KW-1185">Reference proteome</keyword>
<organism evidence="3 5">
    <name type="scientific">Lentibacillus cibarius</name>
    <dbReference type="NCBI Taxonomy" id="2583219"/>
    <lineage>
        <taxon>Bacteria</taxon>
        <taxon>Bacillati</taxon>
        <taxon>Bacillota</taxon>
        <taxon>Bacilli</taxon>
        <taxon>Bacillales</taxon>
        <taxon>Bacillaceae</taxon>
        <taxon>Lentibacillus</taxon>
    </lineage>
</organism>
<name>A0A549YG84_9BACI</name>
<dbReference type="InterPro" id="IPR009872">
    <property type="entry name" value="DUF1427"/>
</dbReference>